<keyword evidence="10" id="KW-0472">Membrane</keyword>
<keyword evidence="6" id="KW-0346">Stress response</keyword>
<dbReference type="InterPro" id="IPR017871">
    <property type="entry name" value="ABC_transporter-like_CS"/>
</dbReference>
<dbReference type="PROSITE" id="PS00211">
    <property type="entry name" value="ABC_TRANSPORTER_1"/>
    <property type="match status" value="1"/>
</dbReference>
<protein>
    <recommendedName>
        <fullName evidence="10">Quaternary amine transport ATP-binding protein</fullName>
        <ecNumber evidence="10">7.6.2.9</ecNumber>
    </recommendedName>
</protein>
<evidence type="ECO:0000256" key="8">
    <source>
        <dbReference type="ARBA" id="ARBA00052482"/>
    </source>
</evidence>
<dbReference type="FunFam" id="3.40.50.300:FF:000425">
    <property type="entry name" value="Probable ABC transporter, ATP-binding subunit"/>
    <property type="match status" value="1"/>
</dbReference>
<dbReference type="PROSITE" id="PS50893">
    <property type="entry name" value="ABC_TRANSPORTER_2"/>
    <property type="match status" value="1"/>
</dbReference>
<dbReference type="EMBL" id="SNZK01000016">
    <property type="protein sequence ID" value="TDR50930.1"/>
    <property type="molecule type" value="Genomic_DNA"/>
</dbReference>
<evidence type="ECO:0000259" key="11">
    <source>
        <dbReference type="PROSITE" id="PS50893"/>
    </source>
</evidence>
<dbReference type="NCBIfam" id="TIGR01186">
    <property type="entry name" value="proV"/>
    <property type="match status" value="1"/>
</dbReference>
<dbReference type="Pfam" id="PF00005">
    <property type="entry name" value="ABC_tran"/>
    <property type="match status" value="1"/>
</dbReference>
<evidence type="ECO:0000313" key="13">
    <source>
        <dbReference type="Proteomes" id="UP000295558"/>
    </source>
</evidence>
<dbReference type="GO" id="GO:0016887">
    <property type="term" value="F:ATP hydrolysis activity"/>
    <property type="evidence" value="ECO:0007669"/>
    <property type="project" value="UniProtKB-UniRule"/>
</dbReference>
<evidence type="ECO:0000256" key="6">
    <source>
        <dbReference type="ARBA" id="ARBA00023016"/>
    </source>
</evidence>
<dbReference type="InterPro" id="IPR005892">
    <property type="entry name" value="Gly-betaine_transp_ATP-bd"/>
</dbReference>
<feature type="domain" description="ABC transporter" evidence="11">
    <location>
        <begin position="2"/>
        <end position="237"/>
    </location>
</feature>
<evidence type="ECO:0000256" key="4">
    <source>
        <dbReference type="ARBA" id="ARBA00022741"/>
    </source>
</evidence>
<sequence>MIRFENVTKQYQNGEHAVKNVNLNIKDGEFFVFIGPSGCGKTTTLKMINRLIPLTTGTIYIDEKRISDYNIHELRWNIGYVLQQIALFPHMTIEENIAIVPELKKWEKEKTQNRITELLNSVGLDAESYRNRKPAELSGGEQQRVGVVRALAADPEIILMDEPFSALDPISRQKLQQDMIVLQRKIKKTIVFVTHDMQEALMLGDRICIMKDGEIVQCDTPNEILRNPANEFVQNFLESGNVNQHVLSSKFTVQDMVEQGYFEARLVDGEADFGSLIAVEALLQQLANQATVSVEKEGRPVGIITQQHIIQFLAKQLEREAERV</sequence>
<comment type="subcellular location">
    <subcellularLocation>
        <location evidence="10">Cell inner membrane</location>
        <topology evidence="10">Peripheral membrane protein</topology>
    </subcellularLocation>
</comment>
<dbReference type="GO" id="GO:0006865">
    <property type="term" value="P:amino acid transport"/>
    <property type="evidence" value="ECO:0007669"/>
    <property type="project" value="UniProtKB-UniRule"/>
</dbReference>
<keyword evidence="13" id="KW-1185">Reference proteome</keyword>
<reference evidence="12 13" key="1">
    <citation type="submission" date="2019-03" db="EMBL/GenBank/DDBJ databases">
        <title>Genomic Encyclopedia of Type Strains, Phase III (KMG-III): the genomes of soil and plant-associated and newly described type strains.</title>
        <authorList>
            <person name="Whitman W."/>
        </authorList>
    </citation>
    <scope>NUCLEOTIDE SEQUENCE [LARGE SCALE GENOMIC DNA]</scope>
    <source>
        <strain evidence="12 13">CECT 7972</strain>
    </source>
</reference>
<keyword evidence="5 10" id="KW-0067">ATP-binding</keyword>
<evidence type="ECO:0000256" key="2">
    <source>
        <dbReference type="ARBA" id="ARBA00022448"/>
    </source>
</evidence>
<keyword evidence="2 10" id="KW-0813">Transport</keyword>
<keyword evidence="10" id="KW-1003">Cell membrane</keyword>
<dbReference type="InterPro" id="IPR003593">
    <property type="entry name" value="AAA+_ATPase"/>
</dbReference>
<comment type="similarity">
    <text evidence="1 10">Belongs to the ABC transporter superfamily.</text>
</comment>
<dbReference type="Gene3D" id="3.40.50.300">
    <property type="entry name" value="P-loop containing nucleotide triphosphate hydrolases"/>
    <property type="match status" value="1"/>
</dbReference>
<comment type="subunit">
    <text evidence="9">The complex is composed of two ATP-binding proteins (OpuCA), two transmembrane proteins (OpuCB and OpuCD) and a solute-binding protein (OpuCC).</text>
</comment>
<keyword evidence="7" id="KW-0129">CBS domain</keyword>
<dbReference type="GO" id="GO:0031460">
    <property type="term" value="P:glycine betaine transport"/>
    <property type="evidence" value="ECO:0007669"/>
    <property type="project" value="InterPro"/>
</dbReference>
<dbReference type="OrthoDB" id="9802264at2"/>
<dbReference type="AlphaFoldDB" id="A0A4R6ZFK6"/>
<dbReference type="EC" id="7.6.2.9" evidence="10"/>
<evidence type="ECO:0000256" key="9">
    <source>
        <dbReference type="ARBA" id="ARBA00063934"/>
    </source>
</evidence>
<proteinExistence type="inferred from homology"/>
<dbReference type="SMART" id="SM00382">
    <property type="entry name" value="AAA"/>
    <property type="match status" value="1"/>
</dbReference>
<evidence type="ECO:0000256" key="1">
    <source>
        <dbReference type="ARBA" id="ARBA00005417"/>
    </source>
</evidence>
<dbReference type="GO" id="GO:0015418">
    <property type="term" value="F:ABC-type quaternary ammonium compound transporting activity"/>
    <property type="evidence" value="ECO:0007669"/>
    <property type="project" value="UniProtKB-EC"/>
</dbReference>
<dbReference type="GO" id="GO:0005524">
    <property type="term" value="F:ATP binding"/>
    <property type="evidence" value="ECO:0007669"/>
    <property type="project" value="UniProtKB-UniRule"/>
</dbReference>
<accession>A0A4R6ZFK6</accession>
<dbReference type="Proteomes" id="UP000295558">
    <property type="component" value="Unassembled WGS sequence"/>
</dbReference>
<evidence type="ECO:0000256" key="10">
    <source>
        <dbReference type="RuleBase" id="RU369116"/>
    </source>
</evidence>
<organism evidence="12 13">
    <name type="scientific">Listeria rocourtiae</name>
    <dbReference type="NCBI Taxonomy" id="647910"/>
    <lineage>
        <taxon>Bacteria</taxon>
        <taxon>Bacillati</taxon>
        <taxon>Bacillota</taxon>
        <taxon>Bacilli</taxon>
        <taxon>Bacillales</taxon>
        <taxon>Listeriaceae</taxon>
        <taxon>Listeria</taxon>
    </lineage>
</organism>
<evidence type="ECO:0000256" key="5">
    <source>
        <dbReference type="ARBA" id="ARBA00022840"/>
    </source>
</evidence>
<dbReference type="PANTHER" id="PTHR43117:SF4">
    <property type="entry name" value="OSMOPROTECTANT IMPORT ATP-BINDING PROTEIN OSMV"/>
    <property type="match status" value="1"/>
</dbReference>
<keyword evidence="10" id="KW-0997">Cell inner membrane</keyword>
<name>A0A4R6ZFK6_9LIST</name>
<evidence type="ECO:0000256" key="7">
    <source>
        <dbReference type="ARBA" id="ARBA00023122"/>
    </source>
</evidence>
<comment type="subunit">
    <text evidence="10">The complex is probably composed of two ATP-binding proteins, two transmembrane proteins and a solute-binding protein.</text>
</comment>
<dbReference type="GO" id="GO:0005886">
    <property type="term" value="C:plasma membrane"/>
    <property type="evidence" value="ECO:0007669"/>
    <property type="project" value="UniProtKB-SubCell"/>
</dbReference>
<evidence type="ECO:0000313" key="12">
    <source>
        <dbReference type="EMBL" id="TDR50930.1"/>
    </source>
</evidence>
<keyword evidence="4 10" id="KW-0547">Nucleotide-binding</keyword>
<evidence type="ECO:0000256" key="3">
    <source>
        <dbReference type="ARBA" id="ARBA00022737"/>
    </source>
</evidence>
<comment type="catalytic activity">
    <reaction evidence="8">
        <text>a quaternary ammonium(out) + ATP + H2O = a quaternary ammonium(in) + ADP + phosphate + H(+)</text>
        <dbReference type="Rhea" id="RHEA:11036"/>
        <dbReference type="ChEBI" id="CHEBI:15377"/>
        <dbReference type="ChEBI" id="CHEBI:15378"/>
        <dbReference type="ChEBI" id="CHEBI:30616"/>
        <dbReference type="ChEBI" id="CHEBI:35267"/>
        <dbReference type="ChEBI" id="CHEBI:43474"/>
        <dbReference type="ChEBI" id="CHEBI:456216"/>
        <dbReference type="EC" id="7.6.2.9"/>
    </reaction>
</comment>
<gene>
    <name evidence="12" type="ORF">DFP96_11628</name>
</gene>
<comment type="caution">
    <text evidence="12">The sequence shown here is derived from an EMBL/GenBank/DDBJ whole genome shotgun (WGS) entry which is preliminary data.</text>
</comment>
<dbReference type="InterPro" id="IPR003439">
    <property type="entry name" value="ABC_transporter-like_ATP-bd"/>
</dbReference>
<dbReference type="PANTHER" id="PTHR43117">
    <property type="entry name" value="OSMOPROTECTANT IMPORT ATP-BINDING PROTEIN OSMV"/>
    <property type="match status" value="1"/>
</dbReference>
<dbReference type="RefSeq" id="WP_133621134.1">
    <property type="nucleotide sequence ID" value="NZ_JAASUO010000012.1"/>
</dbReference>
<keyword evidence="3" id="KW-0677">Repeat</keyword>
<dbReference type="SUPFAM" id="SSF52540">
    <property type="entry name" value="P-loop containing nucleoside triphosphate hydrolases"/>
    <property type="match status" value="1"/>
</dbReference>
<dbReference type="InterPro" id="IPR027417">
    <property type="entry name" value="P-loop_NTPase"/>
</dbReference>